<evidence type="ECO:0000313" key="4">
    <source>
        <dbReference type="Proteomes" id="UP000799444"/>
    </source>
</evidence>
<evidence type="ECO:0000256" key="2">
    <source>
        <dbReference type="SAM" id="Phobius"/>
    </source>
</evidence>
<evidence type="ECO:0000256" key="1">
    <source>
        <dbReference type="SAM" id="MobiDB-lite"/>
    </source>
</evidence>
<feature type="region of interest" description="Disordered" evidence="1">
    <location>
        <begin position="317"/>
        <end position="340"/>
    </location>
</feature>
<comment type="caution">
    <text evidence="3">The sequence shown here is derived from an EMBL/GenBank/DDBJ whole genome shotgun (WGS) entry which is preliminary data.</text>
</comment>
<accession>A0A9P4QPL9</accession>
<dbReference type="OrthoDB" id="5421784at2759"/>
<keyword evidence="4" id="KW-1185">Reference proteome</keyword>
<keyword evidence="2" id="KW-0812">Transmembrane</keyword>
<feature type="compositionally biased region" description="Basic and acidic residues" evidence="1">
    <location>
        <begin position="21"/>
        <end position="42"/>
    </location>
</feature>
<name>A0A9P4QPL9_9PLEO</name>
<feature type="region of interest" description="Disordered" evidence="1">
    <location>
        <begin position="420"/>
        <end position="492"/>
    </location>
</feature>
<keyword evidence="2" id="KW-0472">Membrane</keyword>
<feature type="compositionally biased region" description="Low complexity" evidence="1">
    <location>
        <begin position="195"/>
        <end position="243"/>
    </location>
</feature>
<organism evidence="3 4">
    <name type="scientific">Polyplosphaeria fusca</name>
    <dbReference type="NCBI Taxonomy" id="682080"/>
    <lineage>
        <taxon>Eukaryota</taxon>
        <taxon>Fungi</taxon>
        <taxon>Dikarya</taxon>
        <taxon>Ascomycota</taxon>
        <taxon>Pezizomycotina</taxon>
        <taxon>Dothideomycetes</taxon>
        <taxon>Pleosporomycetidae</taxon>
        <taxon>Pleosporales</taxon>
        <taxon>Tetraplosphaeriaceae</taxon>
        <taxon>Polyplosphaeria</taxon>
    </lineage>
</organism>
<feature type="compositionally biased region" description="Low complexity" evidence="1">
    <location>
        <begin position="262"/>
        <end position="277"/>
    </location>
</feature>
<feature type="region of interest" description="Disordered" evidence="1">
    <location>
        <begin position="21"/>
        <end position="47"/>
    </location>
</feature>
<evidence type="ECO:0000313" key="3">
    <source>
        <dbReference type="EMBL" id="KAF2729188.1"/>
    </source>
</evidence>
<feature type="transmembrane region" description="Helical" evidence="2">
    <location>
        <begin position="284"/>
        <end position="305"/>
    </location>
</feature>
<dbReference type="Proteomes" id="UP000799444">
    <property type="component" value="Unassembled WGS sequence"/>
</dbReference>
<gene>
    <name evidence="3" type="ORF">EJ04DRAFT_76783</name>
</gene>
<dbReference type="AlphaFoldDB" id="A0A9P4QPL9"/>
<proteinExistence type="predicted"/>
<reference evidence="3" key="1">
    <citation type="journal article" date="2020" name="Stud. Mycol.">
        <title>101 Dothideomycetes genomes: a test case for predicting lifestyles and emergence of pathogens.</title>
        <authorList>
            <person name="Haridas S."/>
            <person name="Albert R."/>
            <person name="Binder M."/>
            <person name="Bloem J."/>
            <person name="Labutti K."/>
            <person name="Salamov A."/>
            <person name="Andreopoulos B."/>
            <person name="Baker S."/>
            <person name="Barry K."/>
            <person name="Bills G."/>
            <person name="Bluhm B."/>
            <person name="Cannon C."/>
            <person name="Castanera R."/>
            <person name="Culley D."/>
            <person name="Daum C."/>
            <person name="Ezra D."/>
            <person name="Gonzalez J."/>
            <person name="Henrissat B."/>
            <person name="Kuo A."/>
            <person name="Liang C."/>
            <person name="Lipzen A."/>
            <person name="Lutzoni F."/>
            <person name="Magnuson J."/>
            <person name="Mondo S."/>
            <person name="Nolan M."/>
            <person name="Ohm R."/>
            <person name="Pangilinan J."/>
            <person name="Park H.-J."/>
            <person name="Ramirez L."/>
            <person name="Alfaro M."/>
            <person name="Sun H."/>
            <person name="Tritt A."/>
            <person name="Yoshinaga Y."/>
            <person name="Zwiers L.-H."/>
            <person name="Turgeon B."/>
            <person name="Goodwin S."/>
            <person name="Spatafora J."/>
            <person name="Crous P."/>
            <person name="Grigoriev I."/>
        </authorList>
    </citation>
    <scope>NUCLEOTIDE SEQUENCE</scope>
    <source>
        <strain evidence="3">CBS 125425</strain>
    </source>
</reference>
<feature type="region of interest" description="Disordered" evidence="1">
    <location>
        <begin position="195"/>
        <end position="277"/>
    </location>
</feature>
<keyword evidence="2" id="KW-1133">Transmembrane helix</keyword>
<feature type="compositionally biased region" description="Basic and acidic residues" evidence="1">
    <location>
        <begin position="478"/>
        <end position="492"/>
    </location>
</feature>
<sequence length="492" mass="51105">MESAPIPRKISRIESRYRHLAQDLSRRDASAEPHEEGATQKEEDLDEPLLIREKKGRVVMGRGHRMFHRRQAEPSNVLTMVVEVVATIDTNGNIITQETNTPGVPLVPAVPTAPLPSVPAVPPFPTELTVPAYPWPSGIPSAPLAALPSSQLIISSSVSSVDQASTAAPSASSIGFNSTVSSTLPSSSLFSVTFNTTSSTSSSRTSTKAHSSSSRSSARSSTTSTSTASSSVSTSSLIPSSTTANFGGGGESPQSTALPPVSTSAAASGSDSDSNNALGTPQTVGAVIGSLAGAALILAVLLFLLKRHKQNQRRGALQLPADNDGDSQPLPAAGQQMATRSSFTPAGAAAFFSRFSGASRSTAETSTTTERGFQRISGRKLPSAFSEGMTSEQFARGEGTLSGSSFYRDDTGFYGGIGTKELGKETGEPSHSGAMVTKERIMPSPARTPVIHHPEGDLSPPHTPNPAVPRGTLGRSHPSHDGSRGSKFTEDV</sequence>
<protein>
    <submittedName>
        <fullName evidence="3">Uncharacterized protein</fullName>
    </submittedName>
</protein>
<dbReference type="EMBL" id="ML996253">
    <property type="protein sequence ID" value="KAF2729188.1"/>
    <property type="molecule type" value="Genomic_DNA"/>
</dbReference>